<name>A0A1F6NRT7_9BACT</name>
<accession>A0A1F6NRT7</accession>
<dbReference type="EMBL" id="MFQW01000010">
    <property type="protein sequence ID" value="OGH86599.1"/>
    <property type="molecule type" value="Genomic_DNA"/>
</dbReference>
<reference evidence="2 3" key="1">
    <citation type="journal article" date="2016" name="Nat. Commun.">
        <title>Thousands of microbial genomes shed light on interconnected biogeochemical processes in an aquifer system.</title>
        <authorList>
            <person name="Anantharaman K."/>
            <person name="Brown C.T."/>
            <person name="Hug L.A."/>
            <person name="Sharon I."/>
            <person name="Castelle C.J."/>
            <person name="Probst A.J."/>
            <person name="Thomas B.C."/>
            <person name="Singh A."/>
            <person name="Wilkins M.J."/>
            <person name="Karaoz U."/>
            <person name="Brodie E.L."/>
            <person name="Williams K.H."/>
            <person name="Hubbard S.S."/>
            <person name="Banfield J.F."/>
        </authorList>
    </citation>
    <scope>NUCLEOTIDE SEQUENCE [LARGE SCALE GENOMIC DNA]</scope>
</reference>
<dbReference type="Proteomes" id="UP000178349">
    <property type="component" value="Unassembled WGS sequence"/>
</dbReference>
<evidence type="ECO:0000256" key="1">
    <source>
        <dbReference type="SAM" id="SignalP"/>
    </source>
</evidence>
<evidence type="ECO:0000313" key="2">
    <source>
        <dbReference type="EMBL" id="OGH86599.1"/>
    </source>
</evidence>
<evidence type="ECO:0000313" key="3">
    <source>
        <dbReference type="Proteomes" id="UP000178349"/>
    </source>
</evidence>
<feature type="signal peptide" evidence="1">
    <location>
        <begin position="1"/>
        <end position="22"/>
    </location>
</feature>
<keyword evidence="1" id="KW-0732">Signal</keyword>
<comment type="caution">
    <text evidence="2">The sequence shown here is derived from an EMBL/GenBank/DDBJ whole genome shotgun (WGS) entry which is preliminary data.</text>
</comment>
<sequence>MNKKFSLVAALSVLALVGAGCSGTTSTDVSDTGSKVVATATQGGLDGTWKIMTATGEYASMNEGTKYIFAGDSLTTKLGIIETKGTITSKTDSALTVQFEGMSNPSNFDYRFDGAKLILEPAGGKQVFTLEKQ</sequence>
<organism evidence="2 3">
    <name type="scientific">Candidatus Magasanikbacteria bacterium RIFOXYC12_FULL_33_11</name>
    <dbReference type="NCBI Taxonomy" id="1798701"/>
    <lineage>
        <taxon>Bacteria</taxon>
        <taxon>Candidatus Magasanikiibacteriota</taxon>
    </lineage>
</organism>
<feature type="chain" id="PRO_5009525815" description="DUF306 domain-containing protein" evidence="1">
    <location>
        <begin position="23"/>
        <end position="133"/>
    </location>
</feature>
<evidence type="ECO:0008006" key="4">
    <source>
        <dbReference type="Google" id="ProtNLM"/>
    </source>
</evidence>
<proteinExistence type="predicted"/>
<dbReference type="PROSITE" id="PS51257">
    <property type="entry name" value="PROKAR_LIPOPROTEIN"/>
    <property type="match status" value="1"/>
</dbReference>
<protein>
    <recommendedName>
        <fullName evidence="4">DUF306 domain-containing protein</fullName>
    </recommendedName>
</protein>
<gene>
    <name evidence="2" type="ORF">A2493_02905</name>
</gene>
<dbReference type="AlphaFoldDB" id="A0A1F6NRT7"/>